<sequence length="976" mass="109442">MNNYHILDQIGEGSFGRVYKARRKFTGRIVAIKMINKLGQSKEDINSFRGEIAILKKVDHPNIMRHIEIFETNTDICLVSELARGDLFQIIDDNQTLPEDILKSVAAQLVSALTNLHQHRIIHRDMKPQNVLICANGALKVCDFGFARALSCNTLVLTSIKGTPLYMAPELVQEQPYDEKVDVWSLGVILYELYYGKTPFFTNSIYKLIQMIVNEKITWPGKISDEFKDFLNQMLQKDPQRRSSCAELLTHPFISKVPLTPYDDSEYRMKKSQFDEAIKESFSDTAAHPFQPPESSTPDYQGILLNPSSHTPEELLLAVKFLNGSDISSESPLTTSFAIHFTEFITKPLVAEESLKFATMMLKTNPSEYLRPLKEGLCILGEPDMPHASIDFFTELLVIPYVVKMVNLLDLSQNDLQLDDEKAEKLRDKLLSFLFTSDPIEASKTYAFLSFLVQVSPIFVNAISGQFASQVVPIITSSVIHRTSSPVTAGALAILSKIVEKNGTSIQYIQPVSDFVKSFFTILKEVPTSLDSFCVYSAAISFFSISFNLISQMSDFQRLFGFDSKSSDSQTFISTFYGDDIDNFSKTLLKYGCESPLNQTDYLSFVSILSSPFSHLPISPTMLDSFIKHINSLVLYHQPSLLHSIFGLPVQDVMNSLPSLLHLFDVSSCTESFAEFLLKHAKQGTDPKFISSLCKCNVPVRLAQLIANQGPSTSPKVISLLAHIVLLNSRSTPELVSQAGEILRSVFAVDISAEAGLIIASHFARLGSDFNDVLDKCGAISFIWKNIESDDKMIRARTLDFVGNYWKNGALREDVAQRIFPQMISILKTEKDKIVKRFAAFAIGNAIYNSPELGLTLLKDFDAVLKILDDESISDSSNLEICDCAAGIICNMLHADSQYVQKLKQYRSFDLLFAALSKGKELGSRILMRMTALCKYEETRKLLKVKSNRAIIQKYTKNNNEDVKNMAQSILRIIDA</sequence>
<comment type="catalytic activity">
    <reaction evidence="8">
        <text>L-seryl-[protein] + ATP = O-phospho-L-seryl-[protein] + ADP + H(+)</text>
        <dbReference type="Rhea" id="RHEA:17989"/>
        <dbReference type="Rhea" id="RHEA-COMP:9863"/>
        <dbReference type="Rhea" id="RHEA-COMP:11604"/>
        <dbReference type="ChEBI" id="CHEBI:15378"/>
        <dbReference type="ChEBI" id="CHEBI:29999"/>
        <dbReference type="ChEBI" id="CHEBI:30616"/>
        <dbReference type="ChEBI" id="CHEBI:83421"/>
        <dbReference type="ChEBI" id="CHEBI:456216"/>
        <dbReference type="EC" id="2.7.11.1"/>
    </reaction>
</comment>
<dbReference type="EC" id="2.7.11.1" evidence="1"/>
<dbReference type="InterPro" id="IPR016024">
    <property type="entry name" value="ARM-type_fold"/>
</dbReference>
<proteinExistence type="predicted"/>
<keyword evidence="6 9" id="KW-0067">ATP-binding</keyword>
<accession>A0ABR2KUD9</accession>
<dbReference type="EMBL" id="JAPFFF010000003">
    <property type="protein sequence ID" value="KAK8894062.1"/>
    <property type="molecule type" value="Genomic_DNA"/>
</dbReference>
<dbReference type="Gene3D" id="1.25.10.10">
    <property type="entry name" value="Leucine-rich Repeat Variant"/>
    <property type="match status" value="1"/>
</dbReference>
<keyword evidence="4 9" id="KW-0547">Nucleotide-binding</keyword>
<dbReference type="PROSITE" id="PS50011">
    <property type="entry name" value="PROTEIN_KINASE_DOM"/>
    <property type="match status" value="1"/>
</dbReference>
<keyword evidence="2 11" id="KW-0723">Serine/threonine-protein kinase</keyword>
<dbReference type="CDD" id="cd14002">
    <property type="entry name" value="STKc_STK36"/>
    <property type="match status" value="1"/>
</dbReference>
<evidence type="ECO:0000256" key="2">
    <source>
        <dbReference type="ARBA" id="ARBA00022527"/>
    </source>
</evidence>
<dbReference type="GO" id="GO:0004674">
    <property type="term" value="F:protein serine/threonine kinase activity"/>
    <property type="evidence" value="ECO:0007669"/>
    <property type="project" value="UniProtKB-KW"/>
</dbReference>
<evidence type="ECO:0000313" key="12">
    <source>
        <dbReference type="Proteomes" id="UP001470230"/>
    </source>
</evidence>
<dbReference type="InterPro" id="IPR008271">
    <property type="entry name" value="Ser/Thr_kinase_AS"/>
</dbReference>
<feature type="domain" description="Protein kinase" evidence="10">
    <location>
        <begin position="4"/>
        <end position="254"/>
    </location>
</feature>
<comment type="catalytic activity">
    <reaction evidence="7">
        <text>L-threonyl-[protein] + ATP = O-phospho-L-threonyl-[protein] + ADP + H(+)</text>
        <dbReference type="Rhea" id="RHEA:46608"/>
        <dbReference type="Rhea" id="RHEA-COMP:11060"/>
        <dbReference type="Rhea" id="RHEA-COMP:11605"/>
        <dbReference type="ChEBI" id="CHEBI:15378"/>
        <dbReference type="ChEBI" id="CHEBI:30013"/>
        <dbReference type="ChEBI" id="CHEBI:30616"/>
        <dbReference type="ChEBI" id="CHEBI:61977"/>
        <dbReference type="ChEBI" id="CHEBI:456216"/>
        <dbReference type="EC" id="2.7.11.1"/>
    </reaction>
</comment>
<dbReference type="SUPFAM" id="SSF48371">
    <property type="entry name" value="ARM repeat"/>
    <property type="match status" value="1"/>
</dbReference>
<dbReference type="PANTHER" id="PTHR22983">
    <property type="entry name" value="PROTEIN KINASE RELATED"/>
    <property type="match status" value="1"/>
</dbReference>
<feature type="binding site" evidence="9">
    <location>
        <position position="33"/>
    </location>
    <ligand>
        <name>ATP</name>
        <dbReference type="ChEBI" id="CHEBI:30616"/>
    </ligand>
</feature>
<organism evidence="11 12">
    <name type="scientific">Tritrichomonas musculus</name>
    <dbReference type="NCBI Taxonomy" id="1915356"/>
    <lineage>
        <taxon>Eukaryota</taxon>
        <taxon>Metamonada</taxon>
        <taxon>Parabasalia</taxon>
        <taxon>Tritrichomonadida</taxon>
        <taxon>Tritrichomonadidae</taxon>
        <taxon>Tritrichomonas</taxon>
    </lineage>
</organism>
<dbReference type="PROSITE" id="PS00107">
    <property type="entry name" value="PROTEIN_KINASE_ATP"/>
    <property type="match status" value="1"/>
</dbReference>
<reference evidence="11 12" key="1">
    <citation type="submission" date="2024-04" db="EMBL/GenBank/DDBJ databases">
        <title>Tritrichomonas musculus Genome.</title>
        <authorList>
            <person name="Alves-Ferreira E."/>
            <person name="Grigg M."/>
            <person name="Lorenzi H."/>
            <person name="Galac M."/>
        </authorList>
    </citation>
    <scope>NUCLEOTIDE SEQUENCE [LARGE SCALE GENOMIC DNA]</scope>
    <source>
        <strain evidence="11 12">EAF2021</strain>
    </source>
</reference>
<evidence type="ECO:0000256" key="8">
    <source>
        <dbReference type="ARBA" id="ARBA00048679"/>
    </source>
</evidence>
<keyword evidence="12" id="KW-1185">Reference proteome</keyword>
<gene>
    <name evidence="11" type="ORF">M9Y10_022494</name>
</gene>
<evidence type="ECO:0000256" key="3">
    <source>
        <dbReference type="ARBA" id="ARBA00022679"/>
    </source>
</evidence>
<dbReference type="Gene3D" id="1.10.510.10">
    <property type="entry name" value="Transferase(Phosphotransferase) domain 1"/>
    <property type="match status" value="1"/>
</dbReference>
<evidence type="ECO:0000313" key="11">
    <source>
        <dbReference type="EMBL" id="KAK8894062.1"/>
    </source>
</evidence>
<dbReference type="Pfam" id="PF00069">
    <property type="entry name" value="Pkinase"/>
    <property type="match status" value="1"/>
</dbReference>
<keyword evidence="3" id="KW-0808">Transferase</keyword>
<dbReference type="SMART" id="SM00220">
    <property type="entry name" value="S_TKc"/>
    <property type="match status" value="1"/>
</dbReference>
<evidence type="ECO:0000259" key="10">
    <source>
        <dbReference type="PROSITE" id="PS50011"/>
    </source>
</evidence>
<evidence type="ECO:0000256" key="7">
    <source>
        <dbReference type="ARBA" id="ARBA00047899"/>
    </source>
</evidence>
<name>A0ABR2KUD9_9EUKA</name>
<evidence type="ECO:0000256" key="9">
    <source>
        <dbReference type="PROSITE-ProRule" id="PRU10141"/>
    </source>
</evidence>
<evidence type="ECO:0000256" key="4">
    <source>
        <dbReference type="ARBA" id="ARBA00022741"/>
    </source>
</evidence>
<protein>
    <recommendedName>
        <fullName evidence="1">non-specific serine/threonine protein kinase</fullName>
        <ecNumber evidence="1">2.7.11.1</ecNumber>
    </recommendedName>
</protein>
<comment type="caution">
    <text evidence="11">The sequence shown here is derived from an EMBL/GenBank/DDBJ whole genome shotgun (WGS) entry which is preliminary data.</text>
</comment>
<dbReference type="SUPFAM" id="SSF56112">
    <property type="entry name" value="Protein kinase-like (PK-like)"/>
    <property type="match status" value="1"/>
</dbReference>
<evidence type="ECO:0000256" key="1">
    <source>
        <dbReference type="ARBA" id="ARBA00012513"/>
    </source>
</evidence>
<dbReference type="PROSITE" id="PS00108">
    <property type="entry name" value="PROTEIN_KINASE_ST"/>
    <property type="match status" value="1"/>
</dbReference>
<evidence type="ECO:0000256" key="5">
    <source>
        <dbReference type="ARBA" id="ARBA00022777"/>
    </source>
</evidence>
<evidence type="ECO:0000256" key="6">
    <source>
        <dbReference type="ARBA" id="ARBA00022840"/>
    </source>
</evidence>
<dbReference type="InterPro" id="IPR017441">
    <property type="entry name" value="Protein_kinase_ATP_BS"/>
</dbReference>
<dbReference type="InterPro" id="IPR011989">
    <property type="entry name" value="ARM-like"/>
</dbReference>
<dbReference type="PANTHER" id="PTHR22983:SF6">
    <property type="entry name" value="SERINE_THREONINE-PROTEIN KINASE 36"/>
    <property type="match status" value="1"/>
</dbReference>
<dbReference type="InterPro" id="IPR000719">
    <property type="entry name" value="Prot_kinase_dom"/>
</dbReference>
<dbReference type="Proteomes" id="UP001470230">
    <property type="component" value="Unassembled WGS sequence"/>
</dbReference>
<keyword evidence="5 11" id="KW-0418">Kinase</keyword>
<dbReference type="InterPro" id="IPR011009">
    <property type="entry name" value="Kinase-like_dom_sf"/>
</dbReference>